<dbReference type="RefSeq" id="WP_185886169.1">
    <property type="nucleotide sequence ID" value="NZ_CP060054.1"/>
</dbReference>
<organism evidence="2 3">
    <name type="scientific">Croceicoccus marinus</name>
    <dbReference type="NCBI Taxonomy" id="450378"/>
    <lineage>
        <taxon>Bacteria</taxon>
        <taxon>Pseudomonadati</taxon>
        <taxon>Pseudomonadota</taxon>
        <taxon>Alphaproteobacteria</taxon>
        <taxon>Sphingomonadales</taxon>
        <taxon>Erythrobacteraceae</taxon>
        <taxon>Croceicoccus</taxon>
    </lineage>
</organism>
<evidence type="ECO:0000313" key="2">
    <source>
        <dbReference type="EMBL" id="QNE07742.1"/>
    </source>
</evidence>
<protein>
    <submittedName>
        <fullName evidence="2">Uncharacterized protein</fullName>
    </submittedName>
</protein>
<name>A0A7G6W177_9SPHN</name>
<dbReference type="EMBL" id="CP060054">
    <property type="protein sequence ID" value="QNE07742.1"/>
    <property type="molecule type" value="Genomic_DNA"/>
</dbReference>
<keyword evidence="1" id="KW-0732">Signal</keyword>
<evidence type="ECO:0000256" key="1">
    <source>
        <dbReference type="SAM" id="SignalP"/>
    </source>
</evidence>
<reference evidence="2 3" key="1">
    <citation type="submission" date="2020-08" db="EMBL/GenBank/DDBJ databases">
        <authorList>
            <person name="Liu G."/>
            <person name="Sun C."/>
        </authorList>
    </citation>
    <scope>NUCLEOTIDE SEQUENCE [LARGE SCALE GENOMIC DNA]</scope>
    <source>
        <strain evidence="2 3">OT19</strain>
        <plasmid evidence="2 3">plas2</plasmid>
    </source>
</reference>
<keyword evidence="2" id="KW-0614">Plasmid</keyword>
<sequence length="109" mass="12109">MKLVSTISPLALLWAALTSCGAASGCEEYASDYSCSYVVDEAEYEVWFWRNLSDDNPADEMLIGRAVGLNMCRGNAQAFAAATGEQFNDRAYICVLMDDGRRKEKHRLL</sequence>
<geneLocation type="plasmid" evidence="2 3">
    <name>plas2</name>
</geneLocation>
<evidence type="ECO:0000313" key="3">
    <source>
        <dbReference type="Proteomes" id="UP000515297"/>
    </source>
</evidence>
<proteinExistence type="predicted"/>
<feature type="signal peptide" evidence="1">
    <location>
        <begin position="1"/>
        <end position="22"/>
    </location>
</feature>
<accession>A0A7G6W177</accession>
<gene>
    <name evidence="2" type="ORF">H4O24_20175</name>
</gene>
<dbReference type="Proteomes" id="UP000515297">
    <property type="component" value="Plasmid plas2"/>
</dbReference>
<dbReference type="PROSITE" id="PS51257">
    <property type="entry name" value="PROKAR_LIPOPROTEIN"/>
    <property type="match status" value="1"/>
</dbReference>
<dbReference type="AlphaFoldDB" id="A0A7G6W177"/>
<feature type="chain" id="PRO_5028865997" evidence="1">
    <location>
        <begin position="23"/>
        <end position="109"/>
    </location>
</feature>